<dbReference type="Proteomes" id="UP000658720">
    <property type="component" value="Unassembled WGS sequence"/>
</dbReference>
<dbReference type="PANTHER" id="PTHR33360">
    <property type="entry name" value="TRANSPOSASE FOR INSERTION SEQUENCE ELEMENT IS200"/>
    <property type="match status" value="1"/>
</dbReference>
<dbReference type="Gene3D" id="3.30.70.1290">
    <property type="entry name" value="Transposase IS200-like"/>
    <property type="match status" value="1"/>
</dbReference>
<dbReference type="SUPFAM" id="SSF143422">
    <property type="entry name" value="Transposase IS200-like"/>
    <property type="match status" value="1"/>
</dbReference>
<feature type="domain" description="Transposase IS200-like" evidence="1">
    <location>
        <begin position="10"/>
        <end position="131"/>
    </location>
</feature>
<proteinExistence type="predicted"/>
<organism evidence="2 3">
    <name type="scientific">Synechocystis salina LEGE 00031</name>
    <dbReference type="NCBI Taxonomy" id="1828736"/>
    <lineage>
        <taxon>Bacteria</taxon>
        <taxon>Bacillati</taxon>
        <taxon>Cyanobacteriota</taxon>
        <taxon>Cyanophyceae</taxon>
        <taxon>Synechococcales</taxon>
        <taxon>Merismopediaceae</taxon>
        <taxon>Synechocystis</taxon>
    </lineage>
</organism>
<dbReference type="EMBL" id="JADEVV010000078">
    <property type="protein sequence ID" value="MBE9255651.1"/>
    <property type="molecule type" value="Genomic_DNA"/>
</dbReference>
<keyword evidence="3" id="KW-1185">Reference proteome</keyword>
<dbReference type="InterPro" id="IPR036515">
    <property type="entry name" value="Transposase_17_sf"/>
</dbReference>
<dbReference type="RefSeq" id="WP_194021159.1">
    <property type="nucleotide sequence ID" value="NZ_JADEVV010000078.1"/>
</dbReference>
<dbReference type="Pfam" id="PF01797">
    <property type="entry name" value="Y1_Tnp"/>
    <property type="match status" value="1"/>
</dbReference>
<dbReference type="PANTHER" id="PTHR33360:SF2">
    <property type="entry name" value="TRANSPOSASE FOR INSERTION SEQUENCE ELEMENT IS200"/>
    <property type="match status" value="1"/>
</dbReference>
<comment type="caution">
    <text evidence="2">The sequence shown here is derived from an EMBL/GenBank/DDBJ whole genome shotgun (WGS) entry which is preliminary data.</text>
</comment>
<evidence type="ECO:0000313" key="3">
    <source>
        <dbReference type="Proteomes" id="UP000658720"/>
    </source>
</evidence>
<dbReference type="NCBIfam" id="NF033573">
    <property type="entry name" value="transpos_IS200"/>
    <property type="match status" value="1"/>
</dbReference>
<gene>
    <name evidence="2" type="primary">tnpA</name>
    <name evidence="2" type="ORF">IQ217_17790</name>
</gene>
<sequence length="148" mass="17602">MEVKRASHCVYQIRYHMVFCIKYRRGLLGLEERSNYLRQIFHEIGQRYWFDMEEMGTDGDHVHLFVGAAPKYAPSRVMQILKSISAREMFKRFPELKRQLWGGEFWSDGDYIGTVGDGVSIEIVRRYIQEQGDEKEKARMQQMNLFPI</sequence>
<evidence type="ECO:0000259" key="1">
    <source>
        <dbReference type="SMART" id="SM01321"/>
    </source>
</evidence>
<reference evidence="2 3" key="1">
    <citation type="submission" date="2020-10" db="EMBL/GenBank/DDBJ databases">
        <authorList>
            <person name="Castelo-Branco R."/>
            <person name="Eusebio N."/>
            <person name="Adriana R."/>
            <person name="Vieira A."/>
            <person name="Brugerolle De Fraissinette N."/>
            <person name="Rezende De Castro R."/>
            <person name="Schneider M.P."/>
            <person name="Vasconcelos V."/>
            <person name="Leao P.N."/>
        </authorList>
    </citation>
    <scope>NUCLEOTIDE SEQUENCE [LARGE SCALE GENOMIC DNA]</scope>
    <source>
        <strain evidence="2 3">LEGE 00031</strain>
    </source>
</reference>
<name>A0ABR9VZI6_9SYNC</name>
<accession>A0ABR9VZI6</accession>
<protein>
    <submittedName>
        <fullName evidence="2">IS200/IS605 family transposase</fullName>
    </submittedName>
</protein>
<dbReference type="SMART" id="SM01321">
    <property type="entry name" value="Y1_Tnp"/>
    <property type="match status" value="1"/>
</dbReference>
<evidence type="ECO:0000313" key="2">
    <source>
        <dbReference type="EMBL" id="MBE9255651.1"/>
    </source>
</evidence>
<dbReference type="InterPro" id="IPR002686">
    <property type="entry name" value="Transposase_17"/>
</dbReference>